<dbReference type="PROSITE" id="PS00463">
    <property type="entry name" value="ZN2_CY6_FUNGAL_1"/>
    <property type="match status" value="1"/>
</dbReference>
<feature type="region of interest" description="Disordered" evidence="8">
    <location>
        <begin position="724"/>
        <end position="765"/>
    </location>
</feature>
<evidence type="ECO:0000256" key="2">
    <source>
        <dbReference type="ARBA" id="ARBA00022448"/>
    </source>
</evidence>
<gene>
    <name evidence="11" type="ORF">MFLAVUS_001466</name>
</gene>
<evidence type="ECO:0000256" key="8">
    <source>
        <dbReference type="SAM" id="MobiDB-lite"/>
    </source>
</evidence>
<feature type="region of interest" description="Disordered" evidence="8">
    <location>
        <begin position="648"/>
        <end position="708"/>
    </location>
</feature>
<dbReference type="InterPro" id="IPR001138">
    <property type="entry name" value="Zn2Cys6_DnaBD"/>
</dbReference>
<keyword evidence="12" id="KW-1185">Reference proteome</keyword>
<reference evidence="11 12" key="1">
    <citation type="submission" date="2024-04" db="EMBL/GenBank/DDBJ databases">
        <title>genome sequences of Mucor flavus KT1a and Helicostylum pulchrum KT1b strains isolated from the surface of a dry-aged beef.</title>
        <authorList>
            <person name="Toyotome T."/>
            <person name="Hosono M."/>
            <person name="Torimaru M."/>
            <person name="Fukuda K."/>
            <person name="Mikami N."/>
        </authorList>
    </citation>
    <scope>NUCLEOTIDE SEQUENCE [LARGE SCALE GENOMIC DNA]</scope>
    <source>
        <strain evidence="11 12">KT1a</strain>
    </source>
</reference>
<evidence type="ECO:0000256" key="1">
    <source>
        <dbReference type="ARBA" id="ARBA00004651"/>
    </source>
</evidence>
<feature type="compositionally biased region" description="Low complexity" evidence="8">
    <location>
        <begin position="724"/>
        <end position="736"/>
    </location>
</feature>
<feature type="domain" description="Zn(2)-C6 fungal-type" evidence="10">
    <location>
        <begin position="522"/>
        <end position="551"/>
    </location>
</feature>
<feature type="compositionally biased region" description="Polar residues" evidence="8">
    <location>
        <begin position="648"/>
        <end position="664"/>
    </location>
</feature>
<evidence type="ECO:0000256" key="4">
    <source>
        <dbReference type="ARBA" id="ARBA00022692"/>
    </source>
</evidence>
<evidence type="ECO:0000256" key="6">
    <source>
        <dbReference type="ARBA" id="ARBA00023065"/>
    </source>
</evidence>
<dbReference type="InterPro" id="IPR044669">
    <property type="entry name" value="YneE/VCCN1/2-like"/>
</dbReference>
<protein>
    <recommendedName>
        <fullName evidence="10">Zn(2)-C6 fungal-type domain-containing protein</fullName>
    </recommendedName>
</protein>
<evidence type="ECO:0000256" key="7">
    <source>
        <dbReference type="ARBA" id="ARBA00023136"/>
    </source>
</evidence>
<feature type="transmembrane region" description="Helical" evidence="9">
    <location>
        <begin position="61"/>
        <end position="80"/>
    </location>
</feature>
<dbReference type="SMART" id="SM00066">
    <property type="entry name" value="GAL4"/>
    <property type="match status" value="2"/>
</dbReference>
<feature type="transmembrane region" description="Helical" evidence="9">
    <location>
        <begin position="34"/>
        <end position="55"/>
    </location>
</feature>
<feature type="domain" description="Zn(2)-C6 fungal-type" evidence="10">
    <location>
        <begin position="469"/>
        <end position="498"/>
    </location>
</feature>
<evidence type="ECO:0000313" key="11">
    <source>
        <dbReference type="EMBL" id="GAA5808084.1"/>
    </source>
</evidence>
<dbReference type="EMBL" id="BAABUK010000003">
    <property type="protein sequence ID" value="GAA5808084.1"/>
    <property type="molecule type" value="Genomic_DNA"/>
</dbReference>
<accession>A0ABP9YML9</accession>
<dbReference type="InterPro" id="IPR036864">
    <property type="entry name" value="Zn2-C6_fun-type_DNA-bd_sf"/>
</dbReference>
<comment type="caution">
    <text evidence="11">The sequence shown here is derived from an EMBL/GenBank/DDBJ whole genome shotgun (WGS) entry which is preliminary data.</text>
</comment>
<sequence>MHDLRPPTFSRRWIRDLQKYPDHLRLRGSVLPSIFPLIVLTATYAYFVGVMYINWGWTRVALSNSIVPVLSVVLGLLLAFRANTSYARYYEGRQLWQDLSSNTRNLARLIWCSIPERTQNDHLEKMRCMKLLLAFAVATKHYLRREYGIDYYDLDYLLPPNWIPAAADDKLYVVKDNDGSSSSDEETTNLQGGTSHLLDDSHGGDDIHDLGNQKCPSTAPSSSNTSTLEEVVQSPKPIDSSNTSSITEDGKKLRLKKRHHRKRNTVKFVSEEDLPDEGNSDMSLPLEIIFRMSLYMAQAKTSGKIDGQFTNVIITHLNNLNDCLSGMERIVNTPIPAVYVVHLKQSLALYILAIPFTLVSQLGWWIVPTIILASFILFGIDAIGSQIENPFGYNTNDLPLNTFCDSLRKEIEFIVYHLPCETENAMMAHRQVFYHGSNYMTQSSANNRKLSNPSPTRNQLVERCSSIRGCEPCKRRKRICNGQKPCTHCTGTSQECVYSVVSDHARSVFTTSTARRLSSGSACETCRRRKTKCDGCSPCSFCASSGIECINNSERRKRSVAAATSASAPNLPSSSLSTTCTVAQDDNEAIDRIEDRLRRIEKLMTAFTPSPLSQTPFTNEIKDIKRVTAGFRKMSSPHLQKPSLTHVRQQRHSIQGPTTISSIQSEKDKIPYASPPNSNGSLKSFHDQFNTNTSQTRICSPSPPLSPRILRQSTSTVASSMLNLSLSPSSSTSSSSTYHHNFMQPSVSTPTSPLANSPAMDTQNEWKQSTPIPSLMDQLSKCTFVTTAMDYTTVHYPIYPIANKEAP</sequence>
<organism evidence="11 12">
    <name type="scientific">Mucor flavus</name>
    <dbReference type="NCBI Taxonomy" id="439312"/>
    <lineage>
        <taxon>Eukaryota</taxon>
        <taxon>Fungi</taxon>
        <taxon>Fungi incertae sedis</taxon>
        <taxon>Mucoromycota</taxon>
        <taxon>Mucoromycotina</taxon>
        <taxon>Mucoromycetes</taxon>
        <taxon>Mucorales</taxon>
        <taxon>Mucorineae</taxon>
        <taxon>Mucoraceae</taxon>
        <taxon>Mucor</taxon>
    </lineage>
</organism>
<dbReference type="Pfam" id="PF00172">
    <property type="entry name" value="Zn_clus"/>
    <property type="match status" value="2"/>
</dbReference>
<feature type="compositionally biased region" description="Basic and acidic residues" evidence="8">
    <location>
        <begin position="197"/>
        <end position="211"/>
    </location>
</feature>
<dbReference type="PANTHER" id="PTHR33281:SF19">
    <property type="entry name" value="VOLTAGE-DEPENDENT ANION CHANNEL-FORMING PROTEIN YNEE"/>
    <property type="match status" value="1"/>
</dbReference>
<evidence type="ECO:0000256" key="5">
    <source>
        <dbReference type="ARBA" id="ARBA00022989"/>
    </source>
</evidence>
<keyword evidence="2" id="KW-0813">Transport</keyword>
<keyword evidence="4 9" id="KW-0812">Transmembrane</keyword>
<feature type="region of interest" description="Disordered" evidence="8">
    <location>
        <begin position="177"/>
        <end position="257"/>
    </location>
</feature>
<evidence type="ECO:0000256" key="3">
    <source>
        <dbReference type="ARBA" id="ARBA00022475"/>
    </source>
</evidence>
<dbReference type="SUPFAM" id="SSF57701">
    <property type="entry name" value="Zn2/Cys6 DNA-binding domain"/>
    <property type="match status" value="2"/>
</dbReference>
<dbReference type="Pfam" id="PF25539">
    <property type="entry name" value="Bestrophin_2"/>
    <property type="match status" value="2"/>
</dbReference>
<feature type="compositionally biased region" description="Polar residues" evidence="8">
    <location>
        <begin position="675"/>
        <end position="699"/>
    </location>
</feature>
<dbReference type="PROSITE" id="PS50048">
    <property type="entry name" value="ZN2_CY6_FUNGAL_2"/>
    <property type="match status" value="2"/>
</dbReference>
<keyword evidence="7 9" id="KW-0472">Membrane</keyword>
<proteinExistence type="predicted"/>
<evidence type="ECO:0000256" key="9">
    <source>
        <dbReference type="SAM" id="Phobius"/>
    </source>
</evidence>
<feature type="compositionally biased region" description="Polar residues" evidence="8">
    <location>
        <begin position="737"/>
        <end position="765"/>
    </location>
</feature>
<name>A0ABP9YML9_9FUNG</name>
<evidence type="ECO:0000313" key="12">
    <source>
        <dbReference type="Proteomes" id="UP001473302"/>
    </source>
</evidence>
<dbReference type="CDD" id="cd00067">
    <property type="entry name" value="GAL4"/>
    <property type="match status" value="2"/>
</dbReference>
<feature type="compositionally biased region" description="Low complexity" evidence="8">
    <location>
        <begin position="216"/>
        <end position="227"/>
    </location>
</feature>
<dbReference type="Gene3D" id="4.10.240.10">
    <property type="entry name" value="Zn(2)-C6 fungal-type DNA-binding domain"/>
    <property type="match status" value="2"/>
</dbReference>
<keyword evidence="5 9" id="KW-1133">Transmembrane helix</keyword>
<evidence type="ECO:0000259" key="10">
    <source>
        <dbReference type="PROSITE" id="PS50048"/>
    </source>
</evidence>
<comment type="subcellular location">
    <subcellularLocation>
        <location evidence="1">Cell membrane</location>
        <topology evidence="1">Multi-pass membrane protein</topology>
    </subcellularLocation>
</comment>
<keyword evidence="6" id="KW-0406">Ion transport</keyword>
<dbReference type="PANTHER" id="PTHR33281">
    <property type="entry name" value="UPF0187 PROTEIN YNEE"/>
    <property type="match status" value="1"/>
</dbReference>
<keyword evidence="3" id="KW-1003">Cell membrane</keyword>
<dbReference type="Proteomes" id="UP001473302">
    <property type="component" value="Unassembled WGS sequence"/>
</dbReference>